<gene>
    <name evidence="1" type="ORF">IEZ25_03135</name>
</gene>
<proteinExistence type="predicted"/>
<keyword evidence="2" id="KW-1185">Reference proteome</keyword>
<reference evidence="1 2" key="1">
    <citation type="submission" date="2020-09" db="EMBL/GenBank/DDBJ databases">
        <title>novel species in genus Nocardioides.</title>
        <authorList>
            <person name="Zhang G."/>
        </authorList>
    </citation>
    <scope>NUCLEOTIDE SEQUENCE [LARGE SCALE GENOMIC DNA]</scope>
    <source>
        <strain evidence="1 2">19197</strain>
    </source>
</reference>
<sequence length="70" mass="7573">MATAGVIVLLLGLAKPLPECPECGQRVARIRWPDSGTQAIRGGWTCKRCGCRMDRRGRPTGGEPEPRPEG</sequence>
<dbReference type="Proteomes" id="UP000649289">
    <property type="component" value="Unassembled WGS sequence"/>
</dbReference>
<evidence type="ECO:0000313" key="2">
    <source>
        <dbReference type="Proteomes" id="UP000649289"/>
    </source>
</evidence>
<dbReference type="RefSeq" id="WP_191197906.1">
    <property type="nucleotide sequence ID" value="NZ_BAAAPA010000002.1"/>
</dbReference>
<evidence type="ECO:0000313" key="1">
    <source>
        <dbReference type="EMBL" id="MBD3913598.1"/>
    </source>
</evidence>
<organism evidence="1 2">
    <name type="scientific">Nocardioides hwasunensis</name>
    <dbReference type="NCBI Taxonomy" id="397258"/>
    <lineage>
        <taxon>Bacteria</taxon>
        <taxon>Bacillati</taxon>
        <taxon>Actinomycetota</taxon>
        <taxon>Actinomycetes</taxon>
        <taxon>Propionibacteriales</taxon>
        <taxon>Nocardioidaceae</taxon>
        <taxon>Nocardioides</taxon>
    </lineage>
</organism>
<comment type="caution">
    <text evidence="1">The sequence shown here is derived from an EMBL/GenBank/DDBJ whole genome shotgun (WGS) entry which is preliminary data.</text>
</comment>
<protein>
    <submittedName>
        <fullName evidence="1">Uncharacterized protein</fullName>
    </submittedName>
</protein>
<name>A0ABR8MCC1_9ACTN</name>
<accession>A0ABR8MCC1</accession>
<dbReference type="EMBL" id="JACXYY010000001">
    <property type="protein sequence ID" value="MBD3913598.1"/>
    <property type="molecule type" value="Genomic_DNA"/>
</dbReference>